<evidence type="ECO:0000256" key="1">
    <source>
        <dbReference type="SAM" id="MobiDB-lite"/>
    </source>
</evidence>
<feature type="compositionally biased region" description="Basic and acidic residues" evidence="1">
    <location>
        <begin position="23"/>
        <end position="33"/>
    </location>
</feature>
<feature type="compositionally biased region" description="Polar residues" evidence="1">
    <location>
        <begin position="1"/>
        <end position="16"/>
    </location>
</feature>
<protein>
    <submittedName>
        <fullName evidence="2">Uncharacterized protein</fullName>
    </submittedName>
</protein>
<dbReference type="Proteomes" id="UP000294847">
    <property type="component" value="Chromosome 2"/>
</dbReference>
<dbReference type="EMBL" id="CP034205">
    <property type="protein sequence ID" value="QBZ55218.1"/>
    <property type="molecule type" value="Genomic_DNA"/>
</dbReference>
<reference evidence="2 3" key="1">
    <citation type="journal article" date="2019" name="Mol. Biol. Evol.">
        <title>Blast fungal genomes show frequent chromosomal changes, gene gains and losses, and effector gene turnover.</title>
        <authorList>
            <person name="Gomez Luciano L.B."/>
            <person name="Jason Tsai I."/>
            <person name="Chuma I."/>
            <person name="Tosa Y."/>
            <person name="Chen Y.H."/>
            <person name="Li J.Y."/>
            <person name="Li M.Y."/>
            <person name="Jade Lu M.Y."/>
            <person name="Nakayashiki H."/>
            <person name="Li W.H."/>
        </authorList>
    </citation>
    <scope>NUCLEOTIDE SEQUENCE [LARGE SCALE GENOMIC DNA]</scope>
    <source>
        <strain evidence="2">MZ5-1-6</strain>
    </source>
</reference>
<organism evidence="2 3">
    <name type="scientific">Pyricularia oryzae</name>
    <name type="common">Rice blast fungus</name>
    <name type="synonym">Magnaporthe oryzae</name>
    <dbReference type="NCBI Taxonomy" id="318829"/>
    <lineage>
        <taxon>Eukaryota</taxon>
        <taxon>Fungi</taxon>
        <taxon>Dikarya</taxon>
        <taxon>Ascomycota</taxon>
        <taxon>Pezizomycotina</taxon>
        <taxon>Sordariomycetes</taxon>
        <taxon>Sordariomycetidae</taxon>
        <taxon>Magnaporthales</taxon>
        <taxon>Pyriculariaceae</taxon>
        <taxon>Pyricularia</taxon>
    </lineage>
</organism>
<dbReference type="AlphaFoldDB" id="A0A4P7MYV6"/>
<accession>A0A4P7MYV6</accession>
<gene>
    <name evidence="2" type="ORF">PoMZ_00113</name>
</gene>
<evidence type="ECO:0000313" key="2">
    <source>
        <dbReference type="EMBL" id="QBZ55218.1"/>
    </source>
</evidence>
<feature type="region of interest" description="Disordered" evidence="1">
    <location>
        <begin position="1"/>
        <end position="42"/>
    </location>
</feature>
<evidence type="ECO:0000313" key="3">
    <source>
        <dbReference type="Proteomes" id="UP000294847"/>
    </source>
</evidence>
<name>A0A4P7MYV6_PYROR</name>
<proteinExistence type="predicted"/>
<sequence>MNAVSSSPIWDSSPTIAKSAVRHGKESLTKPRDVQPGNGRVPSIDTHLRLPWPVGEVSRTECTLPYLLTAEKITRNRLSSPENFNALRHARTKCSHCVEYDVICKAGDKIEAMITFLENQKALSRIASHGVALNDLHVAPGGTHASSVVQLIGCRSCW</sequence>